<dbReference type="Pfam" id="PF07731">
    <property type="entry name" value="Cu-oxidase_2"/>
    <property type="match status" value="1"/>
</dbReference>
<dbReference type="InterPro" id="IPR006311">
    <property type="entry name" value="TAT_signal"/>
</dbReference>
<comment type="caution">
    <text evidence="13">The sequence shown here is derived from an EMBL/GenBank/DDBJ whole genome shotgun (WGS) entry which is preliminary data.</text>
</comment>
<dbReference type="InterPro" id="IPR011706">
    <property type="entry name" value="Cu-oxidase_C"/>
</dbReference>
<evidence type="ECO:0000256" key="8">
    <source>
        <dbReference type="ARBA" id="ARBA00043090"/>
    </source>
</evidence>
<dbReference type="PROSITE" id="PS51257">
    <property type="entry name" value="PROKAR_LIPOPROTEIN"/>
    <property type="match status" value="1"/>
</dbReference>
<dbReference type="EMBL" id="VFMM01000001">
    <property type="protein sequence ID" value="TQJ17821.1"/>
    <property type="molecule type" value="Genomic_DNA"/>
</dbReference>
<dbReference type="PROSITE" id="PS00080">
    <property type="entry name" value="MULTICOPPER_OXIDASE2"/>
    <property type="match status" value="1"/>
</dbReference>
<evidence type="ECO:0000256" key="3">
    <source>
        <dbReference type="ARBA" id="ARBA00022723"/>
    </source>
</evidence>
<name>A0A542ER33_9ACTN</name>
<dbReference type="InterPro" id="IPR008972">
    <property type="entry name" value="Cupredoxin"/>
</dbReference>
<dbReference type="SUPFAM" id="SSF49503">
    <property type="entry name" value="Cupredoxins"/>
    <property type="match status" value="3"/>
</dbReference>
<gene>
    <name evidence="13" type="ORF">FB475_1950</name>
</gene>
<dbReference type="RefSeq" id="WP_141854550.1">
    <property type="nucleotide sequence ID" value="NZ_BAAAKA010000003.1"/>
</dbReference>
<evidence type="ECO:0000259" key="11">
    <source>
        <dbReference type="Pfam" id="PF07731"/>
    </source>
</evidence>
<organism evidence="13 14">
    <name type="scientific">Kribbella jejuensis</name>
    <dbReference type="NCBI Taxonomy" id="236068"/>
    <lineage>
        <taxon>Bacteria</taxon>
        <taxon>Bacillati</taxon>
        <taxon>Actinomycetota</taxon>
        <taxon>Actinomycetes</taxon>
        <taxon>Propionibacteriales</taxon>
        <taxon>Kribbellaceae</taxon>
        <taxon>Kribbella</taxon>
    </lineage>
</organism>
<feature type="domain" description="Plastocyanin-like" evidence="11">
    <location>
        <begin position="395"/>
        <end position="502"/>
    </location>
</feature>
<evidence type="ECO:0000259" key="12">
    <source>
        <dbReference type="Pfam" id="PF07732"/>
    </source>
</evidence>
<evidence type="ECO:0000256" key="2">
    <source>
        <dbReference type="ARBA" id="ARBA00011245"/>
    </source>
</evidence>
<dbReference type="Pfam" id="PF07732">
    <property type="entry name" value="Cu-oxidase_3"/>
    <property type="match status" value="1"/>
</dbReference>
<evidence type="ECO:0000256" key="4">
    <source>
        <dbReference type="ARBA" id="ARBA00023002"/>
    </source>
</evidence>
<feature type="domain" description="Plastocyanin-like" evidence="10">
    <location>
        <begin position="252"/>
        <end position="335"/>
    </location>
</feature>
<keyword evidence="4" id="KW-0560">Oxidoreductase</keyword>
<feature type="domain" description="Plastocyanin-like" evidence="12">
    <location>
        <begin position="75"/>
        <end position="203"/>
    </location>
</feature>
<dbReference type="EC" id="1.16.3.4" evidence="5"/>
<dbReference type="InterPro" id="IPR011707">
    <property type="entry name" value="Cu-oxidase-like_N"/>
</dbReference>
<keyword evidence="14" id="KW-1185">Reference proteome</keyword>
<dbReference type="InterPro" id="IPR002355">
    <property type="entry name" value="Cu_oxidase_Cu_BS"/>
</dbReference>
<comment type="similarity">
    <text evidence="1">Belongs to the multicopper oxidase family.</text>
</comment>
<dbReference type="GO" id="GO:0005507">
    <property type="term" value="F:copper ion binding"/>
    <property type="evidence" value="ECO:0007669"/>
    <property type="project" value="InterPro"/>
</dbReference>
<evidence type="ECO:0000256" key="7">
    <source>
        <dbReference type="ARBA" id="ARBA00042896"/>
    </source>
</evidence>
<keyword evidence="13" id="KW-0946">Virion</keyword>
<dbReference type="Proteomes" id="UP000316298">
    <property type="component" value="Unassembled WGS sequence"/>
</dbReference>
<comment type="subunit">
    <text evidence="2">Monomer.</text>
</comment>
<dbReference type="GO" id="GO:0016491">
    <property type="term" value="F:oxidoreductase activity"/>
    <property type="evidence" value="ECO:0007669"/>
    <property type="project" value="UniProtKB-KW"/>
</dbReference>
<accession>A0A542ER33</accession>
<dbReference type="Gene3D" id="2.60.40.420">
    <property type="entry name" value="Cupredoxins - blue copper proteins"/>
    <property type="match status" value="3"/>
</dbReference>
<evidence type="ECO:0000256" key="9">
    <source>
        <dbReference type="ARBA" id="ARBA00048092"/>
    </source>
</evidence>
<dbReference type="OrthoDB" id="345021at2"/>
<evidence type="ECO:0000256" key="6">
    <source>
        <dbReference type="ARBA" id="ARBA00041027"/>
    </source>
</evidence>
<evidence type="ECO:0000256" key="1">
    <source>
        <dbReference type="ARBA" id="ARBA00010609"/>
    </source>
</evidence>
<sequence>MKMSRRGFMVVGAGTALTLTGCGQEAKPAQAGELLRSKAKLPAPFQAELPIPPTKKPLRSDAKADYYQVVQRKASIEILPGLKTEIMGYDGLLPGPTFDVRSGRTTIIEQVNQLDVATVVHLHGGHTPAPSDGWPLDLIMPENGGHGGHHMMGDGDTTMGKRTYTYPNTQRAATLWYHDHTMDYTAPQVYRGLFGLHIIRDDEEDNLPLPKGDREIPLVIADRAFDADGSLLYPALPTGPGVEPKYMEGVIADVTLVNGAPWPVHEVDAVRYRLRILNASNARRYELAFDRPPATFVQIGSDGGLLDKPIDHASLVIAPAERFDVIVDFTQYQPGDEVTLINKLDGNANVMRFRIARKAVDDTRIPDKLSSYAVTPRPSGAVRREWRFRRGNAGDHRGWTINGKAFDPKVMQAQVPLDQYEIWTFVTDVHHPVHVHLAPFQVLSRGGSSKLSAYDHGWKDTVDIRPAEVVEVLVRFSAHKGKYLIHCHNLEHEDMAMMAGFETV</sequence>
<evidence type="ECO:0000256" key="5">
    <source>
        <dbReference type="ARBA" id="ARBA00038978"/>
    </source>
</evidence>
<evidence type="ECO:0000313" key="13">
    <source>
        <dbReference type="EMBL" id="TQJ17821.1"/>
    </source>
</evidence>
<dbReference type="AlphaFoldDB" id="A0A542ER33"/>
<dbReference type="PANTHER" id="PTHR48267">
    <property type="entry name" value="CUPREDOXIN SUPERFAMILY PROTEIN"/>
    <property type="match status" value="1"/>
</dbReference>
<reference evidence="13 14" key="1">
    <citation type="submission" date="2019-06" db="EMBL/GenBank/DDBJ databases">
        <title>Sequencing the genomes of 1000 actinobacteria strains.</title>
        <authorList>
            <person name="Klenk H.-P."/>
        </authorList>
    </citation>
    <scope>NUCLEOTIDE SEQUENCE [LARGE SCALE GENOMIC DNA]</scope>
    <source>
        <strain evidence="13 14">DSM 17305</strain>
    </source>
</reference>
<keyword evidence="3" id="KW-0479">Metal-binding</keyword>
<dbReference type="PROSITE" id="PS51318">
    <property type="entry name" value="TAT"/>
    <property type="match status" value="1"/>
</dbReference>
<dbReference type="InterPro" id="IPR001117">
    <property type="entry name" value="Cu-oxidase_2nd"/>
</dbReference>
<evidence type="ECO:0000313" key="14">
    <source>
        <dbReference type="Proteomes" id="UP000316298"/>
    </source>
</evidence>
<protein>
    <recommendedName>
        <fullName evidence="6">Multicopper oxidase CueO</fullName>
        <ecNumber evidence="5">1.16.3.4</ecNumber>
    </recommendedName>
    <alternativeName>
        <fullName evidence="7">Copper efflux oxidase</fullName>
    </alternativeName>
    <alternativeName>
        <fullName evidence="8">Cuprous oxidase</fullName>
    </alternativeName>
</protein>
<evidence type="ECO:0000259" key="10">
    <source>
        <dbReference type="Pfam" id="PF00394"/>
    </source>
</evidence>
<dbReference type="InterPro" id="IPR045087">
    <property type="entry name" value="Cu-oxidase_fam"/>
</dbReference>
<proteinExistence type="inferred from homology"/>
<dbReference type="Pfam" id="PF00394">
    <property type="entry name" value="Cu-oxidase"/>
    <property type="match status" value="1"/>
</dbReference>
<keyword evidence="13" id="KW-0167">Capsid protein</keyword>
<comment type="catalytic activity">
    <reaction evidence="9">
        <text>4 Cu(+) + O2 + 4 H(+) = 4 Cu(2+) + 2 H2O</text>
        <dbReference type="Rhea" id="RHEA:30083"/>
        <dbReference type="ChEBI" id="CHEBI:15377"/>
        <dbReference type="ChEBI" id="CHEBI:15378"/>
        <dbReference type="ChEBI" id="CHEBI:15379"/>
        <dbReference type="ChEBI" id="CHEBI:29036"/>
        <dbReference type="ChEBI" id="CHEBI:49552"/>
        <dbReference type="EC" id="1.16.3.4"/>
    </reaction>
    <physiologicalReaction direction="left-to-right" evidence="9">
        <dbReference type="Rhea" id="RHEA:30084"/>
    </physiologicalReaction>
</comment>
<dbReference type="PANTHER" id="PTHR48267:SF1">
    <property type="entry name" value="BILIRUBIN OXIDASE"/>
    <property type="match status" value="1"/>
</dbReference>